<organism evidence="10 11">
    <name type="scientific">Spirosoma validum</name>
    <dbReference type="NCBI Taxonomy" id="2771355"/>
    <lineage>
        <taxon>Bacteria</taxon>
        <taxon>Pseudomonadati</taxon>
        <taxon>Bacteroidota</taxon>
        <taxon>Cytophagia</taxon>
        <taxon>Cytophagales</taxon>
        <taxon>Cytophagaceae</taxon>
        <taxon>Spirosoma</taxon>
    </lineage>
</organism>
<evidence type="ECO:0000256" key="2">
    <source>
        <dbReference type="ARBA" id="ARBA00012438"/>
    </source>
</evidence>
<evidence type="ECO:0000256" key="7">
    <source>
        <dbReference type="ARBA" id="ARBA00022840"/>
    </source>
</evidence>
<keyword evidence="7" id="KW-0067">ATP-binding</keyword>
<protein>
    <recommendedName>
        <fullName evidence="2">histidine kinase</fullName>
        <ecNumber evidence="2">2.7.13.3</ecNumber>
    </recommendedName>
</protein>
<dbReference type="InterPro" id="IPR019734">
    <property type="entry name" value="TPR_rpt"/>
</dbReference>
<comment type="caution">
    <text evidence="10">The sequence shown here is derived from an EMBL/GenBank/DDBJ whole genome shotgun (WGS) entry which is preliminary data.</text>
</comment>
<accession>A0A927B8T9</accession>
<dbReference type="Gene3D" id="3.30.450.20">
    <property type="entry name" value="PAS domain"/>
    <property type="match status" value="1"/>
</dbReference>
<dbReference type="GO" id="GO:0004673">
    <property type="term" value="F:protein histidine kinase activity"/>
    <property type="evidence" value="ECO:0007669"/>
    <property type="project" value="UniProtKB-EC"/>
</dbReference>
<dbReference type="SUPFAM" id="SSF48452">
    <property type="entry name" value="TPR-like"/>
    <property type="match status" value="2"/>
</dbReference>
<keyword evidence="3" id="KW-0597">Phosphoprotein</keyword>
<evidence type="ECO:0000256" key="5">
    <source>
        <dbReference type="ARBA" id="ARBA00022741"/>
    </source>
</evidence>
<evidence type="ECO:0000256" key="1">
    <source>
        <dbReference type="ARBA" id="ARBA00000085"/>
    </source>
</evidence>
<dbReference type="EC" id="2.7.13.3" evidence="2"/>
<dbReference type="EMBL" id="JACXAA010000019">
    <property type="protein sequence ID" value="MBD2757257.1"/>
    <property type="molecule type" value="Genomic_DNA"/>
</dbReference>
<gene>
    <name evidence="10" type="ORF">IC230_30560</name>
</gene>
<dbReference type="Proteomes" id="UP000653797">
    <property type="component" value="Unassembled WGS sequence"/>
</dbReference>
<dbReference type="SMART" id="SM00387">
    <property type="entry name" value="HATPase_c"/>
    <property type="match status" value="1"/>
</dbReference>
<dbReference type="PANTHER" id="PTHR41523">
    <property type="entry name" value="TWO-COMPONENT SYSTEM SENSOR PROTEIN"/>
    <property type="match status" value="1"/>
</dbReference>
<dbReference type="PANTHER" id="PTHR41523:SF8">
    <property type="entry name" value="ETHYLENE RESPONSE SENSOR PROTEIN"/>
    <property type="match status" value="1"/>
</dbReference>
<dbReference type="AlphaFoldDB" id="A0A927B8T9"/>
<evidence type="ECO:0000256" key="6">
    <source>
        <dbReference type="ARBA" id="ARBA00022777"/>
    </source>
</evidence>
<dbReference type="Pfam" id="PF13181">
    <property type="entry name" value="TPR_8"/>
    <property type="match status" value="1"/>
</dbReference>
<keyword evidence="4" id="KW-0808">Transferase</keyword>
<dbReference type="Gene3D" id="1.25.40.10">
    <property type="entry name" value="Tetratricopeptide repeat domain"/>
    <property type="match status" value="2"/>
</dbReference>
<dbReference type="InterPro" id="IPR011990">
    <property type="entry name" value="TPR-like_helical_dom_sf"/>
</dbReference>
<dbReference type="InterPro" id="IPR003594">
    <property type="entry name" value="HATPase_dom"/>
</dbReference>
<evidence type="ECO:0000313" key="11">
    <source>
        <dbReference type="Proteomes" id="UP000653797"/>
    </source>
</evidence>
<evidence type="ECO:0000256" key="3">
    <source>
        <dbReference type="ARBA" id="ARBA00022553"/>
    </source>
</evidence>
<name>A0A927B8T9_9BACT</name>
<sequence length="768" mass="87551">MKELIGSAVGSIGKGFVAEKKNVLTISFVLFCTLNTIGQNINRQQVNRLLIQLQKSRADESRIHSLVELGKFHIYKPGETKIDLDSGLTYLHQAKKLSDSLHLVRWQHEVESMLVIADMEGKNHELGQLRFRRLLDECQRTGDKRTEAVARFRNAIWLRNVDKEYSHVISQFVQAATLYRSLNDQKNEILALKEIAVTYLIQGDNDIAEAQLLDVLKRYKAINYPKLHDIYNLLAVVARLNGELNKGLLYSLLCIDNMSETGDTTSAATYYGDLAKIYIEIGNYGKGMEWYRKSLTKWRQERQPNYALYNTAGVISQDLIAHHKPQEALRLINTLVNEIPTNTMIQKGCVAQNLAYCYEALYNYPLAEKYYLEAISWYNRNKLDSEKAQKAHQDIGSFYFKQKRLTKASYHLEKALSILPQKNALLTVRNIHYMLFKIDSIQGNYLSAIGHFRQHKAINDSLFNETKSKQIAGLQIQYDTRQKEQNIELLTKQSKLQQSELKRGQSTRNGIIAASLLLAGLLGVSYNQFRLKKRSNQLLQTQQIEINQKNQSLSQLLEEKEWMLKEIHHRVKNNLQVITSLLNSQSSFLHDSTALAAIRESQNRVHAMALIHQKLYQSDNLALIDMQQYICDILDHLIDSFNRQHSVQKQVSISTIQLDVTLATPLGLIINEAVTNSLKYAFPENRPGTISVSFRSLENQGYLLTITDDGIGWPTGFNAKQNKTLGLSMIRGLSRQIGGRLAISQHEGVHISLEFSQTKKVSSGRDVA</sequence>
<keyword evidence="11" id="KW-1185">Reference proteome</keyword>
<dbReference type="InterPro" id="IPR011495">
    <property type="entry name" value="Sig_transdc_His_kin_sub2_dim/P"/>
</dbReference>
<evidence type="ECO:0000313" key="10">
    <source>
        <dbReference type="EMBL" id="MBD2757257.1"/>
    </source>
</evidence>
<dbReference type="InterPro" id="IPR036890">
    <property type="entry name" value="HATPase_C_sf"/>
</dbReference>
<dbReference type="GO" id="GO:0005524">
    <property type="term" value="F:ATP binding"/>
    <property type="evidence" value="ECO:0007669"/>
    <property type="project" value="UniProtKB-KW"/>
</dbReference>
<dbReference type="SMART" id="SM00028">
    <property type="entry name" value="TPR"/>
    <property type="match status" value="4"/>
</dbReference>
<keyword evidence="5" id="KW-0547">Nucleotide-binding</keyword>
<evidence type="ECO:0000259" key="9">
    <source>
        <dbReference type="SMART" id="SM00387"/>
    </source>
</evidence>
<feature type="domain" description="Histidine kinase/HSP90-like ATPase" evidence="9">
    <location>
        <begin position="661"/>
        <end position="759"/>
    </location>
</feature>
<evidence type="ECO:0000256" key="4">
    <source>
        <dbReference type="ARBA" id="ARBA00022679"/>
    </source>
</evidence>
<dbReference type="Pfam" id="PF02518">
    <property type="entry name" value="HATPase_c"/>
    <property type="match status" value="1"/>
</dbReference>
<evidence type="ECO:0000256" key="8">
    <source>
        <dbReference type="PROSITE-ProRule" id="PRU00339"/>
    </source>
</evidence>
<dbReference type="PROSITE" id="PS50005">
    <property type="entry name" value="TPR"/>
    <property type="match status" value="1"/>
</dbReference>
<dbReference type="RefSeq" id="WP_191042878.1">
    <property type="nucleotide sequence ID" value="NZ_JACXAA010000019.1"/>
</dbReference>
<keyword evidence="8" id="KW-0802">TPR repeat</keyword>
<keyword evidence="6 10" id="KW-0418">Kinase</keyword>
<dbReference type="SUPFAM" id="SSF55874">
    <property type="entry name" value="ATPase domain of HSP90 chaperone/DNA topoisomerase II/histidine kinase"/>
    <property type="match status" value="1"/>
</dbReference>
<feature type="repeat" description="TPR" evidence="8">
    <location>
        <begin position="389"/>
        <end position="422"/>
    </location>
</feature>
<reference evidence="10" key="1">
    <citation type="submission" date="2020-09" db="EMBL/GenBank/DDBJ databases">
        <authorList>
            <person name="Kim M.K."/>
        </authorList>
    </citation>
    <scope>NUCLEOTIDE SEQUENCE</scope>
    <source>
        <strain evidence="10">BT704</strain>
    </source>
</reference>
<proteinExistence type="predicted"/>
<comment type="catalytic activity">
    <reaction evidence="1">
        <text>ATP + protein L-histidine = ADP + protein N-phospho-L-histidine.</text>
        <dbReference type="EC" id="2.7.13.3"/>
    </reaction>
</comment>
<dbReference type="Gene3D" id="3.30.565.10">
    <property type="entry name" value="Histidine kinase-like ATPase, C-terminal domain"/>
    <property type="match status" value="1"/>
</dbReference>
<dbReference type="Pfam" id="PF07568">
    <property type="entry name" value="HisKA_2"/>
    <property type="match status" value="1"/>
</dbReference>